<gene>
    <name evidence="8" type="ORF">KP79_PYT06311</name>
</gene>
<dbReference type="InterPro" id="IPR036898">
    <property type="entry name" value="RNA_pol_Rpb7-like_N_sf"/>
</dbReference>
<comment type="caution">
    <text evidence="8">The sequence shown here is derived from an EMBL/GenBank/DDBJ whole genome shotgun (WGS) entry which is preliminary data.</text>
</comment>
<evidence type="ECO:0000256" key="1">
    <source>
        <dbReference type="ARBA" id="ARBA00004123"/>
    </source>
</evidence>
<dbReference type="PANTHER" id="PTHR12709:SF1">
    <property type="entry name" value="DNA-DIRECTED RNA POLYMERASE III SUBUNIT RPC8"/>
    <property type="match status" value="1"/>
</dbReference>
<dbReference type="SUPFAM" id="SSF50249">
    <property type="entry name" value="Nucleic acid-binding proteins"/>
    <property type="match status" value="1"/>
</dbReference>
<dbReference type="GO" id="GO:0003899">
    <property type="term" value="F:DNA-directed RNA polymerase activity"/>
    <property type="evidence" value="ECO:0007669"/>
    <property type="project" value="InterPro"/>
</dbReference>
<evidence type="ECO:0000259" key="6">
    <source>
        <dbReference type="Pfam" id="PF03876"/>
    </source>
</evidence>
<protein>
    <submittedName>
        <fullName evidence="8">DNA-directed RNA polymerase III subunit RPC8</fullName>
    </submittedName>
</protein>
<dbReference type="GO" id="GO:0006384">
    <property type="term" value="P:transcription initiation at RNA polymerase III promoter"/>
    <property type="evidence" value="ECO:0007669"/>
    <property type="project" value="TreeGrafter"/>
</dbReference>
<dbReference type="InterPro" id="IPR045113">
    <property type="entry name" value="Rpb7-like"/>
</dbReference>
<dbReference type="PANTHER" id="PTHR12709">
    <property type="entry name" value="DNA-DIRECTED RNA POLYMERASE II, III"/>
    <property type="match status" value="1"/>
</dbReference>
<dbReference type="CDD" id="cd04330">
    <property type="entry name" value="RNAP_III_Rpc25_N"/>
    <property type="match status" value="1"/>
</dbReference>
<dbReference type="GO" id="GO:0005666">
    <property type="term" value="C:RNA polymerase III complex"/>
    <property type="evidence" value="ECO:0007669"/>
    <property type="project" value="TreeGrafter"/>
</dbReference>
<evidence type="ECO:0000313" key="8">
    <source>
        <dbReference type="EMBL" id="OWF52728.1"/>
    </source>
</evidence>
<dbReference type="InterPro" id="IPR013238">
    <property type="entry name" value="RNA_pol_III_Rbc25"/>
</dbReference>
<evidence type="ECO:0000259" key="7">
    <source>
        <dbReference type="Pfam" id="PF08292"/>
    </source>
</evidence>
<dbReference type="EMBL" id="NEDP02001668">
    <property type="protein sequence ID" value="OWF52728.1"/>
    <property type="molecule type" value="Genomic_DNA"/>
</dbReference>
<dbReference type="FunFam" id="3.30.1490.120:FF:000002">
    <property type="entry name" value="DNA-directed RNA polymerase III subunit RPC8"/>
    <property type="match status" value="1"/>
</dbReference>
<organism evidence="8 9">
    <name type="scientific">Mizuhopecten yessoensis</name>
    <name type="common">Japanese scallop</name>
    <name type="synonym">Patinopecten yessoensis</name>
    <dbReference type="NCBI Taxonomy" id="6573"/>
    <lineage>
        <taxon>Eukaryota</taxon>
        <taxon>Metazoa</taxon>
        <taxon>Spiralia</taxon>
        <taxon>Lophotrochozoa</taxon>
        <taxon>Mollusca</taxon>
        <taxon>Bivalvia</taxon>
        <taxon>Autobranchia</taxon>
        <taxon>Pteriomorphia</taxon>
        <taxon>Pectinida</taxon>
        <taxon>Pectinoidea</taxon>
        <taxon>Pectinidae</taxon>
        <taxon>Mizuhopecten</taxon>
    </lineage>
</organism>
<dbReference type="AlphaFoldDB" id="A0A210QVD8"/>
<dbReference type="STRING" id="6573.A0A210QVD8"/>
<keyword evidence="3 8" id="KW-0240">DNA-directed RNA polymerase</keyword>
<feature type="domain" description="RNA polymerase III subunit Rpc25" evidence="7">
    <location>
        <begin position="83"/>
        <end position="188"/>
    </location>
</feature>
<comment type="subcellular location">
    <subcellularLocation>
        <location evidence="1">Nucleus</location>
    </subcellularLocation>
</comment>
<sequence>MFVLVEMKDTVRIPPWLFHINFNDAVVETLNKKFANKVVHNVGLCVALWDIIKLEESFIFPGDGASHTVVHFHFVVFRPFVDEILIGKIKSCSKESVQVTMGFFDDISIPADALQHPSRFVDKEQLWAWEYQMEEEKHDLYMDIGEEVRFRVSDEIFVDTTPSSPENPAGEEITDSEVKKAPYTIVVSSVIKHSYQTLVLIVQVKQFLNL</sequence>
<dbReference type="Pfam" id="PF03876">
    <property type="entry name" value="SHS2_Rpb7-N"/>
    <property type="match status" value="1"/>
</dbReference>
<evidence type="ECO:0000256" key="4">
    <source>
        <dbReference type="ARBA" id="ARBA00023163"/>
    </source>
</evidence>
<evidence type="ECO:0000256" key="2">
    <source>
        <dbReference type="ARBA" id="ARBA00009307"/>
    </source>
</evidence>
<dbReference type="OrthoDB" id="10256606at2759"/>
<dbReference type="Gene3D" id="2.40.50.140">
    <property type="entry name" value="Nucleic acid-binding proteins"/>
    <property type="match status" value="1"/>
</dbReference>
<dbReference type="GO" id="GO:0003677">
    <property type="term" value="F:DNA binding"/>
    <property type="evidence" value="ECO:0007669"/>
    <property type="project" value="InterPro"/>
</dbReference>
<reference evidence="8 9" key="1">
    <citation type="journal article" date="2017" name="Nat. Ecol. Evol.">
        <title>Scallop genome provides insights into evolution of bilaterian karyotype and development.</title>
        <authorList>
            <person name="Wang S."/>
            <person name="Zhang J."/>
            <person name="Jiao W."/>
            <person name="Li J."/>
            <person name="Xun X."/>
            <person name="Sun Y."/>
            <person name="Guo X."/>
            <person name="Huan P."/>
            <person name="Dong B."/>
            <person name="Zhang L."/>
            <person name="Hu X."/>
            <person name="Sun X."/>
            <person name="Wang J."/>
            <person name="Zhao C."/>
            <person name="Wang Y."/>
            <person name="Wang D."/>
            <person name="Huang X."/>
            <person name="Wang R."/>
            <person name="Lv J."/>
            <person name="Li Y."/>
            <person name="Zhang Z."/>
            <person name="Liu B."/>
            <person name="Lu W."/>
            <person name="Hui Y."/>
            <person name="Liang J."/>
            <person name="Zhou Z."/>
            <person name="Hou R."/>
            <person name="Li X."/>
            <person name="Liu Y."/>
            <person name="Li H."/>
            <person name="Ning X."/>
            <person name="Lin Y."/>
            <person name="Zhao L."/>
            <person name="Xing Q."/>
            <person name="Dou J."/>
            <person name="Li Y."/>
            <person name="Mao J."/>
            <person name="Guo H."/>
            <person name="Dou H."/>
            <person name="Li T."/>
            <person name="Mu C."/>
            <person name="Jiang W."/>
            <person name="Fu Q."/>
            <person name="Fu X."/>
            <person name="Miao Y."/>
            <person name="Liu J."/>
            <person name="Yu Q."/>
            <person name="Li R."/>
            <person name="Liao H."/>
            <person name="Li X."/>
            <person name="Kong Y."/>
            <person name="Jiang Z."/>
            <person name="Chourrout D."/>
            <person name="Li R."/>
            <person name="Bao Z."/>
        </authorList>
    </citation>
    <scope>NUCLEOTIDE SEQUENCE [LARGE SCALE GENOMIC DNA]</scope>
    <source>
        <strain evidence="8 9">PY_sf001</strain>
    </source>
</reference>
<dbReference type="Proteomes" id="UP000242188">
    <property type="component" value="Unassembled WGS sequence"/>
</dbReference>
<evidence type="ECO:0000313" key="9">
    <source>
        <dbReference type="Proteomes" id="UP000242188"/>
    </source>
</evidence>
<dbReference type="InterPro" id="IPR012340">
    <property type="entry name" value="NA-bd_OB-fold"/>
</dbReference>
<evidence type="ECO:0000256" key="3">
    <source>
        <dbReference type="ARBA" id="ARBA00022478"/>
    </source>
</evidence>
<keyword evidence="5" id="KW-0539">Nucleus</keyword>
<keyword evidence="4" id="KW-0804">Transcription</keyword>
<dbReference type="SUPFAM" id="SSF88798">
    <property type="entry name" value="N-terminal, heterodimerisation domain of RBP7 (RpoE)"/>
    <property type="match status" value="1"/>
</dbReference>
<proteinExistence type="inferred from homology"/>
<keyword evidence="9" id="KW-1185">Reference proteome</keyword>
<name>A0A210QVD8_MIZYE</name>
<comment type="similarity">
    <text evidence="2">Belongs to the eukaryotic RPB7/RPC8 RNA polymerase subunit family.</text>
</comment>
<feature type="domain" description="RNA polymerase Rpb7-like N-terminal" evidence="6">
    <location>
        <begin position="8"/>
        <end position="64"/>
    </location>
</feature>
<dbReference type="Gene3D" id="3.30.1490.120">
    <property type="entry name" value="RNA polymerase Rpb7-like, N-terminal domain"/>
    <property type="match status" value="1"/>
</dbReference>
<dbReference type="InterPro" id="IPR004519">
    <property type="entry name" value="RNAP_E/RPC8"/>
</dbReference>
<evidence type="ECO:0000256" key="5">
    <source>
        <dbReference type="ARBA" id="ARBA00023242"/>
    </source>
</evidence>
<dbReference type="NCBIfam" id="TIGR00448">
    <property type="entry name" value="rpoE"/>
    <property type="match status" value="1"/>
</dbReference>
<dbReference type="InterPro" id="IPR005576">
    <property type="entry name" value="Rpb7-like_N"/>
</dbReference>
<dbReference type="Pfam" id="PF08292">
    <property type="entry name" value="RNA_pol_Rbc25"/>
    <property type="match status" value="1"/>
</dbReference>
<accession>A0A210QVD8</accession>